<gene>
    <name evidence="2" type="ORF">g.169447</name>
</gene>
<protein>
    <submittedName>
        <fullName evidence="2">Uncharacterized protein</fullName>
    </submittedName>
</protein>
<sequence length="180" mass="20029">MVYGSAFEYTARDNVIIVFQIPCAAFSVYTNRSKNLTGSNDGREQYRTQRGSRGFSVVGQKSDGENGRARPEKTVSACRDARGMVYRRGKALELRLPRAPGTRQILTTGYRCAVDDGVTDRRAWPDCNGADTTTRLHGVTDNNVTSCVRVCVRLRAPCNVAAMTTPRTRPHLHPNSLQRY</sequence>
<dbReference type="EMBL" id="GGMS01004344">
    <property type="protein sequence ID" value="MBY73547.1"/>
    <property type="molecule type" value="Transcribed_RNA"/>
</dbReference>
<proteinExistence type="predicted"/>
<accession>A0A2S2Q750</accession>
<evidence type="ECO:0000313" key="2">
    <source>
        <dbReference type="EMBL" id="MBY73547.1"/>
    </source>
</evidence>
<evidence type="ECO:0000256" key="1">
    <source>
        <dbReference type="SAM" id="MobiDB-lite"/>
    </source>
</evidence>
<organism evidence="2">
    <name type="scientific">Sipha flava</name>
    <name type="common">yellow sugarcane aphid</name>
    <dbReference type="NCBI Taxonomy" id="143950"/>
    <lineage>
        <taxon>Eukaryota</taxon>
        <taxon>Metazoa</taxon>
        <taxon>Ecdysozoa</taxon>
        <taxon>Arthropoda</taxon>
        <taxon>Hexapoda</taxon>
        <taxon>Insecta</taxon>
        <taxon>Pterygota</taxon>
        <taxon>Neoptera</taxon>
        <taxon>Paraneoptera</taxon>
        <taxon>Hemiptera</taxon>
        <taxon>Sternorrhyncha</taxon>
        <taxon>Aphidomorpha</taxon>
        <taxon>Aphidoidea</taxon>
        <taxon>Aphididae</taxon>
        <taxon>Sipha</taxon>
    </lineage>
</organism>
<name>A0A2S2Q750_9HEMI</name>
<reference evidence="2" key="1">
    <citation type="submission" date="2018-04" db="EMBL/GenBank/DDBJ databases">
        <title>Transcriptome assembly of Sipha flava.</title>
        <authorList>
            <person name="Scully E.D."/>
            <person name="Geib S.M."/>
            <person name="Palmer N.A."/>
            <person name="Koch K."/>
            <person name="Bradshaw J."/>
            <person name="Heng-Moss T."/>
            <person name="Sarath G."/>
        </authorList>
    </citation>
    <scope>NUCLEOTIDE SEQUENCE</scope>
</reference>
<feature type="region of interest" description="Disordered" evidence="1">
    <location>
        <begin position="37"/>
        <end position="70"/>
    </location>
</feature>
<dbReference type="AlphaFoldDB" id="A0A2S2Q750"/>